<dbReference type="EMBL" id="HBHJ01016773">
    <property type="protein sequence ID" value="CAD9689457.1"/>
    <property type="molecule type" value="Transcribed_RNA"/>
</dbReference>
<proteinExistence type="predicted"/>
<gene>
    <name evidence="1" type="ORF">RMAR1173_LOCUS11104</name>
</gene>
<dbReference type="PROSITE" id="PS51257">
    <property type="entry name" value="PROKAR_LIPOPROTEIN"/>
    <property type="match status" value="1"/>
</dbReference>
<dbReference type="InterPro" id="IPR023214">
    <property type="entry name" value="HAD_sf"/>
</dbReference>
<evidence type="ECO:0000313" key="1">
    <source>
        <dbReference type="EMBL" id="CAD9689457.1"/>
    </source>
</evidence>
<organism evidence="1">
    <name type="scientific">Rhizochromulina marina</name>
    <dbReference type="NCBI Taxonomy" id="1034831"/>
    <lineage>
        <taxon>Eukaryota</taxon>
        <taxon>Sar</taxon>
        <taxon>Stramenopiles</taxon>
        <taxon>Ochrophyta</taxon>
        <taxon>Dictyochophyceae</taxon>
        <taxon>Rhizochromulinales</taxon>
        <taxon>Rhizochromulina</taxon>
    </lineage>
</organism>
<protein>
    <submittedName>
        <fullName evidence="1">Uncharacterized protein</fullName>
    </submittedName>
</protein>
<dbReference type="SUPFAM" id="SSF56784">
    <property type="entry name" value="HAD-like"/>
    <property type="match status" value="1"/>
</dbReference>
<sequence>MRVLGGRQRWGSAAAVTTAAACLWCCPLLPAGTALPVQRHVSTPSPSTHGPPRGRVSGLEAHVFCDLDGVLADFERGVEAVTGRPVNAYNRRSDMWARLARTEGFYSHLPWMEDGRELWEAIKCLKPTILTGLPRGGWAHSQKLDWCRRELGPEVPVITCFASDKFRHLRGQGDLLIDDLWRAKEPWEGSGGLFVHHTSTDNTLSCLESLGLWGQVGPPRSDEPERDEEYFKRLSSAHTHRHLPTVCQNGSH</sequence>
<dbReference type="InterPro" id="IPR036412">
    <property type="entry name" value="HAD-like_sf"/>
</dbReference>
<accession>A0A7S2S4S1</accession>
<dbReference type="Gene3D" id="3.40.50.1000">
    <property type="entry name" value="HAD superfamily/HAD-like"/>
    <property type="match status" value="1"/>
</dbReference>
<reference evidence="1" key="1">
    <citation type="submission" date="2021-01" db="EMBL/GenBank/DDBJ databases">
        <authorList>
            <person name="Corre E."/>
            <person name="Pelletier E."/>
            <person name="Niang G."/>
            <person name="Scheremetjew M."/>
            <person name="Finn R."/>
            <person name="Kale V."/>
            <person name="Holt S."/>
            <person name="Cochrane G."/>
            <person name="Meng A."/>
            <person name="Brown T."/>
            <person name="Cohen L."/>
        </authorList>
    </citation>
    <scope>NUCLEOTIDE SEQUENCE</scope>
    <source>
        <strain evidence="1">CCMP1243</strain>
    </source>
</reference>
<name>A0A7S2S4S1_9STRA</name>
<dbReference type="AlphaFoldDB" id="A0A7S2S4S1"/>